<accession>R7TFT5</accession>
<keyword evidence="2" id="KW-1133">Transmembrane helix</keyword>
<dbReference type="EMBL" id="KB310073">
    <property type="protein sequence ID" value="ELT92599.1"/>
    <property type="molecule type" value="Genomic_DNA"/>
</dbReference>
<keyword evidence="2" id="KW-0472">Membrane</keyword>
<dbReference type="InterPro" id="IPR051267">
    <property type="entry name" value="STEAP_metalloreductase"/>
</dbReference>
<dbReference type="STRING" id="283909.R7TFT5"/>
<sequence>MSKSSDYQHTQCIGVIGTGDFGRAFSVRASSAGYRVVIGSRDPDRRTNFLSKVDPALRGIPVVTIQECIEKSNIIVFALSSEDQRSLALAQQDRLKGKIVVDVSNPTTQNATDQSQAEQLQRILPHTHVIKAFNTVSAYALGEDGNARASRSVFVCGNEASARAEVSKLAASMALQVVDMGRVASARSLEKSMQTMFAGWGWATIVTCLLFVFWLVFTIVVYYVIRDSYTWVRFPTNVINKVFGCMAITLLGLCYLPGCIVAIVQLVRGTKNKALPQWMCTWLQMRKQLGLFGLLFALAHCCLSLVILNPSYQSSWYENAAVTIPANHTGDLVVSISSRMNWVGETTILFGTLSTALYCILGITSLPSVGRLLNWREWNLVQTYMGLLCMLFACTHITIKGHRSWISASFVDLLQRKDMLSQLIPWAVLLIRIILWIPCINSRLWSIRRGRVEKNTQDVEIGTTSTIVNGKSAV</sequence>
<keyword evidence="6" id="KW-1185">Reference proteome</keyword>
<name>R7TFT5_CAPTE</name>
<dbReference type="GO" id="GO:0008823">
    <property type="term" value="F:cupric reductase (NADH) activity"/>
    <property type="evidence" value="ECO:0007669"/>
    <property type="project" value="TreeGrafter"/>
</dbReference>
<dbReference type="EMBL" id="AMQN01013254">
    <property type="status" value="NOT_ANNOTATED_CDS"/>
    <property type="molecule type" value="Genomic_DNA"/>
</dbReference>
<dbReference type="GO" id="GO:0005886">
    <property type="term" value="C:plasma membrane"/>
    <property type="evidence" value="ECO:0007669"/>
    <property type="project" value="TreeGrafter"/>
</dbReference>
<keyword evidence="2" id="KW-0812">Transmembrane</keyword>
<evidence type="ECO:0000313" key="6">
    <source>
        <dbReference type="Proteomes" id="UP000014760"/>
    </source>
</evidence>
<organism evidence="4">
    <name type="scientific">Capitella teleta</name>
    <name type="common">Polychaete worm</name>
    <dbReference type="NCBI Taxonomy" id="283909"/>
    <lineage>
        <taxon>Eukaryota</taxon>
        <taxon>Metazoa</taxon>
        <taxon>Spiralia</taxon>
        <taxon>Lophotrochozoa</taxon>
        <taxon>Annelida</taxon>
        <taxon>Polychaeta</taxon>
        <taxon>Sedentaria</taxon>
        <taxon>Scolecida</taxon>
        <taxon>Capitellidae</taxon>
        <taxon>Capitella</taxon>
    </lineage>
</organism>
<gene>
    <name evidence="4" type="ORF">CAPTEDRAFT_2762</name>
</gene>
<dbReference type="PANTHER" id="PTHR14239">
    <property type="entry name" value="DUDULIN-RELATED"/>
    <property type="match status" value="1"/>
</dbReference>
<dbReference type="EnsemblMetazoa" id="CapteT2762">
    <property type="protein sequence ID" value="CapteP2762"/>
    <property type="gene ID" value="CapteG2762"/>
</dbReference>
<evidence type="ECO:0000256" key="1">
    <source>
        <dbReference type="ARBA" id="ARBA00023002"/>
    </source>
</evidence>
<dbReference type="AlphaFoldDB" id="R7TFT5"/>
<feature type="transmembrane region" description="Helical" evidence="2">
    <location>
        <begin position="348"/>
        <end position="369"/>
    </location>
</feature>
<evidence type="ECO:0000313" key="5">
    <source>
        <dbReference type="EnsemblMetazoa" id="CapteP2762"/>
    </source>
</evidence>
<feature type="transmembrane region" description="Helical" evidence="2">
    <location>
        <begin position="381"/>
        <end position="399"/>
    </location>
</feature>
<dbReference type="Proteomes" id="UP000014760">
    <property type="component" value="Unassembled WGS sequence"/>
</dbReference>
<keyword evidence="1" id="KW-0560">Oxidoreductase</keyword>
<dbReference type="HOGENOM" id="CLU_034618_1_1_1"/>
<dbReference type="Pfam" id="PF03807">
    <property type="entry name" value="F420_oxidored"/>
    <property type="match status" value="1"/>
</dbReference>
<dbReference type="EMBL" id="AMQN01013255">
    <property type="status" value="NOT_ANNOTATED_CDS"/>
    <property type="molecule type" value="Genomic_DNA"/>
</dbReference>
<feature type="transmembrane region" description="Helical" evidence="2">
    <location>
        <begin position="197"/>
        <end position="225"/>
    </location>
</feature>
<reference evidence="6" key="1">
    <citation type="submission" date="2012-12" db="EMBL/GenBank/DDBJ databases">
        <authorList>
            <person name="Hellsten U."/>
            <person name="Grimwood J."/>
            <person name="Chapman J.A."/>
            <person name="Shapiro H."/>
            <person name="Aerts A."/>
            <person name="Otillar R.P."/>
            <person name="Terry A.Y."/>
            <person name="Boore J.L."/>
            <person name="Simakov O."/>
            <person name="Marletaz F."/>
            <person name="Cho S.-J."/>
            <person name="Edsinger-Gonzales E."/>
            <person name="Havlak P."/>
            <person name="Kuo D.-H."/>
            <person name="Larsson T."/>
            <person name="Lv J."/>
            <person name="Arendt D."/>
            <person name="Savage R."/>
            <person name="Osoegawa K."/>
            <person name="de Jong P."/>
            <person name="Lindberg D.R."/>
            <person name="Seaver E.C."/>
            <person name="Weisblat D.A."/>
            <person name="Putnam N.H."/>
            <person name="Grigoriev I.V."/>
            <person name="Rokhsar D.S."/>
        </authorList>
    </citation>
    <scope>NUCLEOTIDE SEQUENCE</scope>
    <source>
        <strain evidence="6">I ESC-2004</strain>
    </source>
</reference>
<reference evidence="4 6" key="2">
    <citation type="journal article" date="2013" name="Nature">
        <title>Insights into bilaterian evolution from three spiralian genomes.</title>
        <authorList>
            <person name="Simakov O."/>
            <person name="Marletaz F."/>
            <person name="Cho S.J."/>
            <person name="Edsinger-Gonzales E."/>
            <person name="Havlak P."/>
            <person name="Hellsten U."/>
            <person name="Kuo D.H."/>
            <person name="Larsson T."/>
            <person name="Lv J."/>
            <person name="Arendt D."/>
            <person name="Savage R."/>
            <person name="Osoegawa K."/>
            <person name="de Jong P."/>
            <person name="Grimwood J."/>
            <person name="Chapman J.A."/>
            <person name="Shapiro H."/>
            <person name="Aerts A."/>
            <person name="Otillar R.P."/>
            <person name="Terry A.Y."/>
            <person name="Boore J.L."/>
            <person name="Grigoriev I.V."/>
            <person name="Lindberg D.R."/>
            <person name="Seaver E.C."/>
            <person name="Weisblat D.A."/>
            <person name="Putnam N.H."/>
            <person name="Rokhsar D.S."/>
        </authorList>
    </citation>
    <scope>NUCLEOTIDE SEQUENCE</scope>
    <source>
        <strain evidence="4 6">I ESC-2004</strain>
    </source>
</reference>
<feature type="domain" description="Pyrroline-5-carboxylate reductase catalytic N-terminal" evidence="3">
    <location>
        <begin position="13"/>
        <end position="106"/>
    </location>
</feature>
<feature type="transmembrane region" description="Helical" evidence="2">
    <location>
        <begin position="419"/>
        <end position="439"/>
    </location>
</feature>
<dbReference type="OrthoDB" id="550646at2759"/>
<proteinExistence type="predicted"/>
<dbReference type="InterPro" id="IPR028939">
    <property type="entry name" value="P5C_Rdtase_cat_N"/>
</dbReference>
<evidence type="ECO:0000313" key="4">
    <source>
        <dbReference type="EMBL" id="ELT92599.1"/>
    </source>
</evidence>
<dbReference type="GO" id="GO:0052851">
    <property type="term" value="F:ferric-chelate reductase (NADPH) activity"/>
    <property type="evidence" value="ECO:0007669"/>
    <property type="project" value="TreeGrafter"/>
</dbReference>
<dbReference type="OMA" id="HPYVKNQ"/>
<feature type="transmembrane region" description="Helical" evidence="2">
    <location>
        <begin position="245"/>
        <end position="267"/>
    </location>
</feature>
<protein>
    <recommendedName>
        <fullName evidence="3">Pyrroline-5-carboxylate reductase catalytic N-terminal domain-containing protein</fullName>
    </recommendedName>
</protein>
<feature type="transmembrane region" description="Helical" evidence="2">
    <location>
        <begin position="288"/>
        <end position="308"/>
    </location>
</feature>
<dbReference type="SUPFAM" id="SSF51735">
    <property type="entry name" value="NAD(P)-binding Rossmann-fold domains"/>
    <property type="match status" value="1"/>
</dbReference>
<reference evidence="5" key="3">
    <citation type="submission" date="2015-06" db="UniProtKB">
        <authorList>
            <consortium name="EnsemblMetazoa"/>
        </authorList>
    </citation>
    <scope>IDENTIFICATION</scope>
</reference>
<evidence type="ECO:0000256" key="2">
    <source>
        <dbReference type="SAM" id="Phobius"/>
    </source>
</evidence>
<dbReference type="Gene3D" id="3.40.50.720">
    <property type="entry name" value="NAD(P)-binding Rossmann-like Domain"/>
    <property type="match status" value="1"/>
</dbReference>
<dbReference type="GO" id="GO:0005768">
    <property type="term" value="C:endosome"/>
    <property type="evidence" value="ECO:0007669"/>
    <property type="project" value="TreeGrafter"/>
</dbReference>
<dbReference type="InterPro" id="IPR036291">
    <property type="entry name" value="NAD(P)-bd_dom_sf"/>
</dbReference>
<evidence type="ECO:0000259" key="3">
    <source>
        <dbReference type="Pfam" id="PF03807"/>
    </source>
</evidence>
<dbReference type="PANTHER" id="PTHR14239:SF0">
    <property type="entry name" value="F420-DEPENDENT NADP REDUCTASE"/>
    <property type="match status" value="1"/>
</dbReference>
<dbReference type="GO" id="GO:0015677">
    <property type="term" value="P:copper ion import"/>
    <property type="evidence" value="ECO:0007669"/>
    <property type="project" value="TreeGrafter"/>
</dbReference>